<dbReference type="Proteomes" id="UP001605036">
    <property type="component" value="Unassembled WGS sequence"/>
</dbReference>
<dbReference type="InterPro" id="IPR000504">
    <property type="entry name" value="RRM_dom"/>
</dbReference>
<dbReference type="PROSITE" id="PS50102">
    <property type="entry name" value="RRM"/>
    <property type="match status" value="1"/>
</dbReference>
<evidence type="ECO:0000313" key="5">
    <source>
        <dbReference type="Proteomes" id="UP001605036"/>
    </source>
</evidence>
<evidence type="ECO:0000256" key="1">
    <source>
        <dbReference type="PROSITE-ProRule" id="PRU00176"/>
    </source>
</evidence>
<keyword evidence="1" id="KW-0694">RNA-binding</keyword>
<dbReference type="SUPFAM" id="SSF54928">
    <property type="entry name" value="RNA-binding domain, RBD"/>
    <property type="match status" value="1"/>
</dbReference>
<keyword evidence="5" id="KW-1185">Reference proteome</keyword>
<organism evidence="4 5">
    <name type="scientific">Riccia fluitans</name>
    <dbReference type="NCBI Taxonomy" id="41844"/>
    <lineage>
        <taxon>Eukaryota</taxon>
        <taxon>Viridiplantae</taxon>
        <taxon>Streptophyta</taxon>
        <taxon>Embryophyta</taxon>
        <taxon>Marchantiophyta</taxon>
        <taxon>Marchantiopsida</taxon>
        <taxon>Marchantiidae</taxon>
        <taxon>Marchantiales</taxon>
        <taxon>Ricciaceae</taxon>
        <taxon>Riccia</taxon>
    </lineage>
</organism>
<gene>
    <name evidence="4" type="ORF">R1flu_000129</name>
</gene>
<protein>
    <recommendedName>
        <fullName evidence="3">RRM domain-containing protein</fullName>
    </recommendedName>
</protein>
<feature type="domain" description="RRM" evidence="3">
    <location>
        <begin position="2"/>
        <end position="79"/>
    </location>
</feature>
<dbReference type="InterPro" id="IPR012677">
    <property type="entry name" value="Nucleotide-bd_a/b_plait_sf"/>
</dbReference>
<feature type="region of interest" description="Disordered" evidence="2">
    <location>
        <begin position="91"/>
        <end position="113"/>
    </location>
</feature>
<proteinExistence type="predicted"/>
<dbReference type="Gene3D" id="3.30.70.330">
    <property type="match status" value="1"/>
</dbReference>
<dbReference type="GO" id="GO:0003723">
    <property type="term" value="F:RNA binding"/>
    <property type="evidence" value="ECO:0007669"/>
    <property type="project" value="UniProtKB-UniRule"/>
</dbReference>
<evidence type="ECO:0000313" key="4">
    <source>
        <dbReference type="EMBL" id="KAL2619924.1"/>
    </source>
</evidence>
<dbReference type="EMBL" id="JBHFFA010000006">
    <property type="protein sequence ID" value="KAL2619924.1"/>
    <property type="molecule type" value="Genomic_DNA"/>
</dbReference>
<sequence>MDTLFIHYLFAGVTEEKVKEDFSIYGRVVNVHVEESDIGSTYSYITFENAQVAESVLEELHRQNFVKNLKGVGKDGAPLLEARVASIHDETSFGSSITDSKSDHVMQVGSRSS</sequence>
<evidence type="ECO:0000256" key="2">
    <source>
        <dbReference type="SAM" id="MobiDB-lite"/>
    </source>
</evidence>
<dbReference type="Pfam" id="PF00076">
    <property type="entry name" value="RRM_1"/>
    <property type="match status" value="1"/>
</dbReference>
<evidence type="ECO:0000259" key="3">
    <source>
        <dbReference type="PROSITE" id="PS50102"/>
    </source>
</evidence>
<dbReference type="CDD" id="cd00590">
    <property type="entry name" value="RRM_SF"/>
    <property type="match status" value="1"/>
</dbReference>
<name>A0ABD1Y3Q8_9MARC</name>
<reference evidence="4 5" key="1">
    <citation type="submission" date="2024-09" db="EMBL/GenBank/DDBJ databases">
        <title>Chromosome-scale assembly of Riccia fluitans.</title>
        <authorList>
            <person name="Paukszto L."/>
            <person name="Sawicki J."/>
            <person name="Karawczyk K."/>
            <person name="Piernik-Szablinska J."/>
            <person name="Szczecinska M."/>
            <person name="Mazdziarz M."/>
        </authorList>
    </citation>
    <scope>NUCLEOTIDE SEQUENCE [LARGE SCALE GENOMIC DNA]</scope>
    <source>
        <strain evidence="4">Rf_01</strain>
        <tissue evidence="4">Aerial parts of the thallus</tissue>
    </source>
</reference>
<dbReference type="InterPro" id="IPR035979">
    <property type="entry name" value="RBD_domain_sf"/>
</dbReference>
<dbReference type="AlphaFoldDB" id="A0ABD1Y3Q8"/>
<comment type="caution">
    <text evidence="4">The sequence shown here is derived from an EMBL/GenBank/DDBJ whole genome shotgun (WGS) entry which is preliminary data.</text>
</comment>
<accession>A0ABD1Y3Q8</accession>